<feature type="compositionally biased region" description="Basic and acidic residues" evidence="7">
    <location>
        <begin position="70"/>
        <end position="84"/>
    </location>
</feature>
<gene>
    <name evidence="9" type="ORF">Arub01_06820</name>
</gene>
<dbReference type="PANTHER" id="PTHR43466">
    <property type="entry name" value="2-OXO-4-HYDROXY-4-CARBOXY-5-UREIDOIMIDAZOLINE DECARBOXYLASE-RELATED"/>
    <property type="match status" value="1"/>
</dbReference>
<evidence type="ECO:0000256" key="6">
    <source>
        <dbReference type="ARBA" id="ARBA00023239"/>
    </source>
</evidence>
<dbReference type="SUPFAM" id="SSF158694">
    <property type="entry name" value="UraD-Like"/>
    <property type="match status" value="1"/>
</dbReference>
<reference evidence="9" key="1">
    <citation type="submission" date="2023-02" db="EMBL/GenBank/DDBJ databases">
        <title>Actinomadura rubrobrunea NBRC 14622.</title>
        <authorList>
            <person name="Ichikawa N."/>
            <person name="Sato H."/>
            <person name="Tonouchi N."/>
        </authorList>
    </citation>
    <scope>NUCLEOTIDE SEQUENCE</scope>
    <source>
        <strain evidence="9">NBRC 14622</strain>
    </source>
</reference>
<evidence type="ECO:0000256" key="5">
    <source>
        <dbReference type="ARBA" id="ARBA00022793"/>
    </source>
</evidence>
<evidence type="ECO:0000256" key="1">
    <source>
        <dbReference type="ARBA" id="ARBA00001163"/>
    </source>
</evidence>
<evidence type="ECO:0000256" key="4">
    <source>
        <dbReference type="ARBA" id="ARBA00022631"/>
    </source>
</evidence>
<dbReference type="NCBIfam" id="NF010372">
    <property type="entry name" value="PRK13798.1"/>
    <property type="match status" value="1"/>
</dbReference>
<accession>A0A9W6PT08</accession>
<dbReference type="Pfam" id="PF09349">
    <property type="entry name" value="OHCU_decarbox"/>
    <property type="match status" value="1"/>
</dbReference>
<dbReference type="GO" id="GO:0019628">
    <property type="term" value="P:urate catabolic process"/>
    <property type="evidence" value="ECO:0007669"/>
    <property type="project" value="TreeGrafter"/>
</dbReference>
<keyword evidence="5" id="KW-0210">Decarboxylase</keyword>
<name>A0A9W6PT08_9ACTN</name>
<dbReference type="EMBL" id="BSRZ01000001">
    <property type="protein sequence ID" value="GLW62438.1"/>
    <property type="molecule type" value="Genomic_DNA"/>
</dbReference>
<proteinExistence type="predicted"/>
<comment type="catalytic activity">
    <reaction evidence="1">
        <text>5-hydroxy-2-oxo-4-ureido-2,5-dihydro-1H-imidazole-5-carboxylate + H(+) = (S)-allantoin + CO2</text>
        <dbReference type="Rhea" id="RHEA:26301"/>
        <dbReference type="ChEBI" id="CHEBI:15378"/>
        <dbReference type="ChEBI" id="CHEBI:15678"/>
        <dbReference type="ChEBI" id="CHEBI:16526"/>
        <dbReference type="ChEBI" id="CHEBI:58639"/>
        <dbReference type="EC" id="4.1.1.97"/>
    </reaction>
</comment>
<evidence type="ECO:0000259" key="8">
    <source>
        <dbReference type="Pfam" id="PF09349"/>
    </source>
</evidence>
<dbReference type="PANTHER" id="PTHR43466:SF1">
    <property type="entry name" value="2-OXO-4-HYDROXY-4-CARBOXY-5-UREIDOIMIDAZOLINE DECARBOXYLASE-RELATED"/>
    <property type="match status" value="1"/>
</dbReference>
<comment type="caution">
    <text evidence="9">The sequence shown here is derived from an EMBL/GenBank/DDBJ whole genome shotgun (WGS) entry which is preliminary data.</text>
</comment>
<evidence type="ECO:0000256" key="7">
    <source>
        <dbReference type="SAM" id="MobiDB-lite"/>
    </source>
</evidence>
<dbReference type="InterPro" id="IPR018020">
    <property type="entry name" value="OHCU_decarboxylase"/>
</dbReference>
<dbReference type="GO" id="GO:0006144">
    <property type="term" value="P:purine nucleobase metabolic process"/>
    <property type="evidence" value="ECO:0007669"/>
    <property type="project" value="UniProtKB-KW"/>
</dbReference>
<sequence length="170" mass="18902">MPDPGLEWFNALSRRDAEAELRSCCASRAWAAAVAARRPFEDRAALWKAAAAAMEELTWPDVEEALRAHPRIGERAGGDSKEASWSRGEQAGMRDAGDDLKAALVEGNRAYERRFGHVFLICATGRDAAEMLAELRRRLRNDPETERAEVRDELAKITELRLAKLLGEGL</sequence>
<dbReference type="Proteomes" id="UP001165124">
    <property type="component" value="Unassembled WGS sequence"/>
</dbReference>
<organism evidence="9 10">
    <name type="scientific">Actinomadura rubrobrunea</name>
    <dbReference type="NCBI Taxonomy" id="115335"/>
    <lineage>
        <taxon>Bacteria</taxon>
        <taxon>Bacillati</taxon>
        <taxon>Actinomycetota</taxon>
        <taxon>Actinomycetes</taxon>
        <taxon>Streptosporangiales</taxon>
        <taxon>Thermomonosporaceae</taxon>
        <taxon>Actinomadura</taxon>
    </lineage>
</organism>
<dbReference type="InterPro" id="IPR036778">
    <property type="entry name" value="OHCU_decarboxylase_sf"/>
</dbReference>
<keyword evidence="10" id="KW-1185">Reference proteome</keyword>
<evidence type="ECO:0000256" key="2">
    <source>
        <dbReference type="ARBA" id="ARBA00004754"/>
    </source>
</evidence>
<protein>
    <recommendedName>
        <fullName evidence="3">2-oxo-4-hydroxy-4-carboxy-5-ureidoimidazoline decarboxylase</fullName>
        <ecNumber evidence="3">4.1.1.97</ecNumber>
    </recommendedName>
</protein>
<feature type="domain" description="Oxo-4-hydroxy-4-carboxy-5-ureidoimidazoline decarboxylase" evidence="8">
    <location>
        <begin position="10"/>
        <end position="163"/>
    </location>
</feature>
<dbReference type="InterPro" id="IPR017595">
    <property type="entry name" value="OHCU_decarboxylase-2"/>
</dbReference>
<evidence type="ECO:0000313" key="9">
    <source>
        <dbReference type="EMBL" id="GLW62438.1"/>
    </source>
</evidence>
<evidence type="ECO:0000256" key="3">
    <source>
        <dbReference type="ARBA" id="ARBA00012257"/>
    </source>
</evidence>
<dbReference type="EC" id="4.1.1.97" evidence="3"/>
<dbReference type="NCBIfam" id="TIGR03180">
    <property type="entry name" value="UraD_2"/>
    <property type="match status" value="1"/>
</dbReference>
<dbReference type="Gene3D" id="1.10.3330.10">
    <property type="entry name" value="Oxo-4-hydroxy-4-carboxy-5-ureidoimidazoline decarboxylase"/>
    <property type="match status" value="1"/>
</dbReference>
<keyword evidence="6" id="KW-0456">Lyase</keyword>
<comment type="pathway">
    <text evidence="2">Purine metabolism; urate degradation; (S)-allantoin from urate: step 3/3.</text>
</comment>
<dbReference type="GO" id="GO:0051997">
    <property type="term" value="F:2-oxo-4-hydroxy-4-carboxy-5-ureidoimidazoline decarboxylase activity"/>
    <property type="evidence" value="ECO:0007669"/>
    <property type="project" value="UniProtKB-EC"/>
</dbReference>
<evidence type="ECO:0000313" key="10">
    <source>
        <dbReference type="Proteomes" id="UP001165124"/>
    </source>
</evidence>
<feature type="region of interest" description="Disordered" evidence="7">
    <location>
        <begin position="70"/>
        <end position="92"/>
    </location>
</feature>
<dbReference type="AlphaFoldDB" id="A0A9W6PT08"/>
<keyword evidence="4" id="KW-0659">Purine metabolism</keyword>
<dbReference type="RefSeq" id="WP_106258613.1">
    <property type="nucleotide sequence ID" value="NZ_BSRZ01000001.1"/>
</dbReference>